<proteinExistence type="predicted"/>
<accession>A0ABT7JC45</accession>
<gene>
    <name evidence="2" type="ORF">QOL99_00435</name>
</gene>
<evidence type="ECO:0000256" key="1">
    <source>
        <dbReference type="SAM" id="SignalP"/>
    </source>
</evidence>
<evidence type="ECO:0000313" key="2">
    <source>
        <dbReference type="EMBL" id="MDL2342613.1"/>
    </source>
</evidence>
<name>A0ABT7JC45_9DEIO</name>
<feature type="signal peptide" evidence="1">
    <location>
        <begin position="1"/>
        <end position="17"/>
    </location>
</feature>
<feature type="chain" id="PRO_5046037397" description="Lipoprotein" evidence="1">
    <location>
        <begin position="18"/>
        <end position="260"/>
    </location>
</feature>
<evidence type="ECO:0008006" key="4">
    <source>
        <dbReference type="Google" id="ProtNLM"/>
    </source>
</evidence>
<dbReference type="PROSITE" id="PS51257">
    <property type="entry name" value="PROKAR_LIPOPROTEIN"/>
    <property type="match status" value="1"/>
</dbReference>
<dbReference type="EMBL" id="JASNGB010000001">
    <property type="protein sequence ID" value="MDL2342613.1"/>
    <property type="molecule type" value="Genomic_DNA"/>
</dbReference>
<keyword evidence="1" id="KW-0732">Signal</keyword>
<dbReference type="Proteomes" id="UP001302059">
    <property type="component" value="Unassembled WGS sequence"/>
</dbReference>
<comment type="caution">
    <text evidence="2">The sequence shown here is derived from an EMBL/GenBank/DDBJ whole genome shotgun (WGS) entry which is preliminary data.</text>
</comment>
<keyword evidence="3" id="KW-1185">Reference proteome</keyword>
<dbReference type="RefSeq" id="WP_285520645.1">
    <property type="nucleotide sequence ID" value="NZ_JASNGB010000001.1"/>
</dbReference>
<organism evidence="2 3">
    <name type="scientific">Deinococcus rhizophilus</name>
    <dbReference type="NCBI Taxonomy" id="3049544"/>
    <lineage>
        <taxon>Bacteria</taxon>
        <taxon>Thermotogati</taxon>
        <taxon>Deinococcota</taxon>
        <taxon>Deinococci</taxon>
        <taxon>Deinococcales</taxon>
        <taxon>Deinococcaceae</taxon>
        <taxon>Deinococcus</taxon>
    </lineage>
</organism>
<evidence type="ECO:0000313" key="3">
    <source>
        <dbReference type="Proteomes" id="UP001302059"/>
    </source>
</evidence>
<reference evidence="2 3" key="1">
    <citation type="submission" date="2023-05" db="EMBL/GenBank/DDBJ databases">
        <authorList>
            <person name="Gao F."/>
        </authorList>
    </citation>
    <scope>NUCLEOTIDE SEQUENCE [LARGE SCALE GENOMIC DNA]</scope>
    <source>
        <strain evidence="2 3">MIMF12</strain>
    </source>
</reference>
<protein>
    <recommendedName>
        <fullName evidence="4">Lipoprotein</fullName>
    </recommendedName>
</protein>
<sequence length="260" mass="27140">MKNLSLLTLASATLLLASCGTKTPPESDLRTLTGTVVEGEFEGTETNGRLTTSAWTGGAGSVRGYLADAEGPAAQPAVTGTLAADGKFSLTLPTPTAAQLTELNADDWDDLGEDYALTEDCTPTLKVSTSGVRGASLMLEVDAGKDGAILPFAYSASEGANSGKLDVRFGTLIYVDRSVTIEGSKTCTVEGNSFTTRVDLRLGKGWNKVQVTVSADEATKKFSSSITSGNFTSDNWVYLEGGMSPLSTQSKLPKPSFLGR</sequence>